<dbReference type="EMBL" id="KK088449">
    <property type="protein sequence ID" value="EYE91052.1"/>
    <property type="molecule type" value="Genomic_DNA"/>
</dbReference>
<protein>
    <submittedName>
        <fullName evidence="2">Alpha/beta-hydrolase</fullName>
    </submittedName>
</protein>
<dbReference type="PANTHER" id="PTHR17630:SF44">
    <property type="entry name" value="PROTEIN AIM2"/>
    <property type="match status" value="1"/>
</dbReference>
<reference evidence="3" key="1">
    <citation type="journal article" date="2014" name="Nat. Commun.">
        <title>Genomic adaptations of the halophilic Dead Sea filamentous fungus Eurotium rubrum.</title>
        <authorList>
            <person name="Kis-Papo T."/>
            <person name="Weig A.R."/>
            <person name="Riley R."/>
            <person name="Persoh D."/>
            <person name="Salamov A."/>
            <person name="Sun H."/>
            <person name="Lipzen A."/>
            <person name="Wasser S.P."/>
            <person name="Rambold G."/>
            <person name="Grigoriev I.V."/>
            <person name="Nevo E."/>
        </authorList>
    </citation>
    <scope>NUCLEOTIDE SEQUENCE [LARGE SCALE GENOMIC DNA]</scope>
    <source>
        <strain evidence="3">CBS 135680</strain>
    </source>
</reference>
<sequence length="245" mass="26960">MASNPPGACCATGFKHEGTPVGEVKNIAGVDTYITYPKDNKNPDKAVIILTDIFGLFVNSKLLADEYANNGYLTIIPDLFHGDPIQIGDMEAGKVNLPEWIPNHQPGRVDPVVEGSIKYLREDLGIKRVAGVGYCFGGKYVCRFLRNGKLDVGYTAHPSFVTHEELGGITGPLSIAASEIDQIFTTQLRHESEDTLIKTGQPWQINLYSGVTHGFAVRADLSNPHFKFAKEQAFCQAVVWFNQYL</sequence>
<dbReference type="OrthoDB" id="17560at2759"/>
<dbReference type="PANTHER" id="PTHR17630">
    <property type="entry name" value="DIENELACTONE HYDROLASE"/>
    <property type="match status" value="1"/>
</dbReference>
<dbReference type="HOGENOM" id="CLU_054590_2_1_1"/>
<dbReference type="Proteomes" id="UP000019804">
    <property type="component" value="Unassembled WGS sequence"/>
</dbReference>
<dbReference type="Gene3D" id="3.40.50.1820">
    <property type="entry name" value="alpha/beta hydrolase"/>
    <property type="match status" value="1"/>
</dbReference>
<keyword evidence="3" id="KW-1185">Reference proteome</keyword>
<evidence type="ECO:0000313" key="2">
    <source>
        <dbReference type="EMBL" id="EYE91052.1"/>
    </source>
</evidence>
<feature type="domain" description="Dienelactone hydrolase" evidence="1">
    <location>
        <begin position="31"/>
        <end position="245"/>
    </location>
</feature>
<organism evidence="2 3">
    <name type="scientific">Aspergillus ruber (strain CBS 135680)</name>
    <dbReference type="NCBI Taxonomy" id="1388766"/>
    <lineage>
        <taxon>Eukaryota</taxon>
        <taxon>Fungi</taxon>
        <taxon>Dikarya</taxon>
        <taxon>Ascomycota</taxon>
        <taxon>Pezizomycotina</taxon>
        <taxon>Eurotiomycetes</taxon>
        <taxon>Eurotiomycetidae</taxon>
        <taxon>Eurotiales</taxon>
        <taxon>Aspergillaceae</taxon>
        <taxon>Aspergillus</taxon>
        <taxon>Aspergillus subgen. Aspergillus</taxon>
    </lineage>
</organism>
<accession>A0A017S2B6</accession>
<dbReference type="Pfam" id="PF01738">
    <property type="entry name" value="DLH"/>
    <property type="match status" value="1"/>
</dbReference>
<evidence type="ECO:0000313" key="3">
    <source>
        <dbReference type="Proteomes" id="UP000019804"/>
    </source>
</evidence>
<dbReference type="GO" id="GO:0016787">
    <property type="term" value="F:hydrolase activity"/>
    <property type="evidence" value="ECO:0007669"/>
    <property type="project" value="UniProtKB-KW"/>
</dbReference>
<evidence type="ECO:0000259" key="1">
    <source>
        <dbReference type="Pfam" id="PF01738"/>
    </source>
</evidence>
<dbReference type="RefSeq" id="XP_040634742.1">
    <property type="nucleotide sequence ID" value="XM_040783060.1"/>
</dbReference>
<dbReference type="SUPFAM" id="SSF53474">
    <property type="entry name" value="alpha/beta-Hydrolases"/>
    <property type="match status" value="1"/>
</dbReference>
<dbReference type="AlphaFoldDB" id="A0A017S2B6"/>
<dbReference type="STRING" id="1388766.A0A017S2B6"/>
<name>A0A017S2B6_ASPRC</name>
<keyword evidence="2" id="KW-0378">Hydrolase</keyword>
<dbReference type="InterPro" id="IPR002925">
    <property type="entry name" value="Dienelactn_hydro"/>
</dbReference>
<dbReference type="InterPro" id="IPR029058">
    <property type="entry name" value="AB_hydrolase_fold"/>
</dbReference>
<proteinExistence type="predicted"/>
<gene>
    <name evidence="2" type="ORF">EURHEDRAFT_416822</name>
</gene>
<dbReference type="GeneID" id="63698184"/>